<dbReference type="STRING" id="4096.A0A1U7X2C0"/>
<dbReference type="eggNOG" id="ENOG502SFPZ">
    <property type="taxonomic scope" value="Eukaryota"/>
</dbReference>
<dbReference type="Gene3D" id="3.60.10.10">
    <property type="entry name" value="Endonuclease/exonuclease/phosphatase"/>
    <property type="match status" value="1"/>
</dbReference>
<dbReference type="InterPro" id="IPR036691">
    <property type="entry name" value="Endo/exonu/phosph_ase_sf"/>
</dbReference>
<reference evidence="3" key="2">
    <citation type="submission" date="2025-08" db="UniProtKB">
        <authorList>
            <consortium name="RefSeq"/>
        </authorList>
    </citation>
    <scope>IDENTIFICATION</scope>
    <source>
        <tissue evidence="3">Leaf</tissue>
    </source>
</reference>
<name>A0A1U7X2C0_NICSY</name>
<dbReference type="AlphaFoldDB" id="A0A1U7X2C0"/>
<dbReference type="SUPFAM" id="SSF56219">
    <property type="entry name" value="DNase I-like"/>
    <property type="match status" value="1"/>
</dbReference>
<evidence type="ECO:0000313" key="3">
    <source>
        <dbReference type="RefSeq" id="XP_009780615.1"/>
    </source>
</evidence>
<evidence type="ECO:0000256" key="1">
    <source>
        <dbReference type="SAM" id="MobiDB-lite"/>
    </source>
</evidence>
<sequence>MLGKNNLAFRGKNEKIYQENNGNFLSLIEMIAEFDPIIQEHVRRIKHDEIHNHYLGHNIQNELINFLASEIRNKIIQKIKVDDTSGKGLFEVIINEIENIGLDIDNLRGQGYDNRSNMKGKHQDSILSLTLKSLSQTRWENYFLNFFFFICCTCCVRTCEFWTASAVPQKRVGSCRSGNGSRQLGPQVQLGDHRSGLEDAIGISREPQPCIFTLGLRNGIPEDLPIQMVRTRATEDDQAPTPLARSARGRGRGRGRGRSCGASRAPARVAAKELPAVPAGAQAPDTPTATTLALQEILAQFMTPVQSEDRATASEEEHPTFSGLALEDAQGFLEDCHLYGKHSIHDRKSLWTDLKGTMSGIQDPSLIMKDFNSILSIEDRVIGNPVQEGEVIDFKKFIADVGLAELKTIGKNYTWTNNHVHSRIDRILANA</sequence>
<organism evidence="2 3">
    <name type="scientific">Nicotiana sylvestris</name>
    <name type="common">Wood tobacco</name>
    <name type="synonym">South American tobacco</name>
    <dbReference type="NCBI Taxonomy" id="4096"/>
    <lineage>
        <taxon>Eukaryota</taxon>
        <taxon>Viridiplantae</taxon>
        <taxon>Streptophyta</taxon>
        <taxon>Embryophyta</taxon>
        <taxon>Tracheophyta</taxon>
        <taxon>Spermatophyta</taxon>
        <taxon>Magnoliopsida</taxon>
        <taxon>eudicotyledons</taxon>
        <taxon>Gunneridae</taxon>
        <taxon>Pentapetalae</taxon>
        <taxon>asterids</taxon>
        <taxon>lamiids</taxon>
        <taxon>Solanales</taxon>
        <taxon>Solanaceae</taxon>
        <taxon>Nicotianoideae</taxon>
        <taxon>Nicotianeae</taxon>
        <taxon>Nicotiana</taxon>
    </lineage>
</organism>
<proteinExistence type="predicted"/>
<feature type="region of interest" description="Disordered" evidence="1">
    <location>
        <begin position="234"/>
        <end position="266"/>
    </location>
</feature>
<accession>A0A1U7X2C0</accession>
<feature type="compositionally biased region" description="Basic residues" evidence="1">
    <location>
        <begin position="247"/>
        <end position="257"/>
    </location>
</feature>
<keyword evidence="2" id="KW-1185">Reference proteome</keyword>
<protein>
    <submittedName>
        <fullName evidence="3">Uncharacterized protein LOC104229647</fullName>
    </submittedName>
</protein>
<evidence type="ECO:0000313" key="2">
    <source>
        <dbReference type="Proteomes" id="UP000189701"/>
    </source>
</evidence>
<reference evidence="2" key="1">
    <citation type="journal article" date="2013" name="Genome Biol.">
        <title>Reference genomes and transcriptomes of Nicotiana sylvestris and Nicotiana tomentosiformis.</title>
        <authorList>
            <person name="Sierro N."/>
            <person name="Battey J.N."/>
            <person name="Ouadi S."/>
            <person name="Bovet L."/>
            <person name="Goepfert S."/>
            <person name="Bakaher N."/>
            <person name="Peitsch M.C."/>
            <person name="Ivanov N.V."/>
        </authorList>
    </citation>
    <scope>NUCLEOTIDE SEQUENCE [LARGE SCALE GENOMIC DNA]</scope>
</reference>
<dbReference type="Proteomes" id="UP000189701">
    <property type="component" value="Unplaced"/>
</dbReference>
<gene>
    <name evidence="3" type="primary">LOC104229647</name>
</gene>
<dbReference type="RefSeq" id="XP_009780615.1">
    <property type="nucleotide sequence ID" value="XM_009782313.1"/>
</dbReference>
<dbReference type="PANTHER" id="PTHR45749">
    <property type="match status" value="1"/>
</dbReference>
<dbReference type="PANTHER" id="PTHR45749:SF35">
    <property type="entry name" value="AC-LIKE TRANSPOSASE-RELATED"/>
    <property type="match status" value="1"/>
</dbReference>